<evidence type="ECO:0000256" key="8">
    <source>
        <dbReference type="ARBA" id="ARBA00023027"/>
    </source>
</evidence>
<dbReference type="NCBIfam" id="TIGR02476">
    <property type="entry name" value="BluB"/>
    <property type="match status" value="1"/>
</dbReference>
<dbReference type="Gene3D" id="3.40.109.10">
    <property type="entry name" value="NADH Oxidase"/>
    <property type="match status" value="1"/>
</dbReference>
<gene>
    <name evidence="14" type="ORF">SAMN05216337_1003271</name>
</gene>
<dbReference type="InterPro" id="IPR050627">
    <property type="entry name" value="Nitroreductase/BluB"/>
</dbReference>
<reference evidence="14 15" key="1">
    <citation type="submission" date="2016-10" db="EMBL/GenBank/DDBJ databases">
        <authorList>
            <person name="de Groot N.N."/>
        </authorList>
    </citation>
    <scope>NUCLEOTIDE SEQUENCE [LARGE SCALE GENOMIC DNA]</scope>
    <source>
        <strain evidence="14 15">R5</strain>
    </source>
</reference>
<dbReference type="PANTHER" id="PTHR23026:SF123">
    <property type="entry name" value="NAD(P)H NITROREDUCTASE RV3131-RELATED"/>
    <property type="match status" value="1"/>
</dbReference>
<evidence type="ECO:0000259" key="13">
    <source>
        <dbReference type="Pfam" id="PF00881"/>
    </source>
</evidence>
<organism evidence="14 15">
    <name type="scientific">Bradyrhizobium brasilense</name>
    <dbReference type="NCBI Taxonomy" id="1419277"/>
    <lineage>
        <taxon>Bacteria</taxon>
        <taxon>Pseudomonadati</taxon>
        <taxon>Pseudomonadota</taxon>
        <taxon>Alphaproteobacteria</taxon>
        <taxon>Hyphomicrobiales</taxon>
        <taxon>Nitrobacteraceae</taxon>
        <taxon>Bradyrhizobium</taxon>
    </lineage>
</organism>
<keyword evidence="3" id="KW-0285">Flavoprotein</keyword>
<dbReference type="CDD" id="cd02145">
    <property type="entry name" value="BluB"/>
    <property type="match status" value="1"/>
</dbReference>
<dbReference type="InterPro" id="IPR029479">
    <property type="entry name" value="Nitroreductase"/>
</dbReference>
<dbReference type="EC" id="1.13.11.79" evidence="11"/>
<evidence type="ECO:0000256" key="7">
    <source>
        <dbReference type="ARBA" id="ARBA00023002"/>
    </source>
</evidence>
<evidence type="ECO:0000256" key="3">
    <source>
        <dbReference type="ARBA" id="ARBA00022630"/>
    </source>
</evidence>
<evidence type="ECO:0000256" key="1">
    <source>
        <dbReference type="ARBA" id="ARBA00011823"/>
    </source>
</evidence>
<dbReference type="Pfam" id="PF00881">
    <property type="entry name" value="Nitroreductase"/>
    <property type="match status" value="1"/>
</dbReference>
<evidence type="ECO:0000256" key="5">
    <source>
        <dbReference type="ARBA" id="ARBA00022741"/>
    </source>
</evidence>
<dbReference type="SUPFAM" id="SSF55469">
    <property type="entry name" value="FMN-dependent nitroreductase-like"/>
    <property type="match status" value="1"/>
</dbReference>
<evidence type="ECO:0000256" key="6">
    <source>
        <dbReference type="ARBA" id="ARBA00022857"/>
    </source>
</evidence>
<dbReference type="GO" id="GO:0016705">
    <property type="term" value="F:oxidoreductase activity, acting on paired donors, with incorporation or reduction of molecular oxygen"/>
    <property type="evidence" value="ECO:0007669"/>
    <property type="project" value="UniProtKB-ARBA"/>
</dbReference>
<dbReference type="GO" id="GO:0102919">
    <property type="term" value="F:5,6-dimethylbenzimidazole synthase activity"/>
    <property type="evidence" value="ECO:0007669"/>
    <property type="project" value="UniProtKB-EC"/>
</dbReference>
<keyword evidence="6" id="KW-0521">NADP</keyword>
<evidence type="ECO:0000313" key="14">
    <source>
        <dbReference type="EMBL" id="SDC55384.1"/>
    </source>
</evidence>
<dbReference type="GO" id="GO:0000166">
    <property type="term" value="F:nucleotide binding"/>
    <property type="evidence" value="ECO:0007669"/>
    <property type="project" value="UniProtKB-KW"/>
</dbReference>
<evidence type="ECO:0000256" key="4">
    <source>
        <dbReference type="ARBA" id="ARBA00022643"/>
    </source>
</evidence>
<keyword evidence="5" id="KW-0547">Nucleotide-binding</keyword>
<dbReference type="InterPro" id="IPR000415">
    <property type="entry name" value="Nitroreductase-like"/>
</dbReference>
<comment type="catalytic activity">
    <reaction evidence="9">
        <text>FMNH2 + O2 = dialurate + 5,6-dimethylbenzimidazole + D-erythrose 4-phosphate + H(+)</text>
        <dbReference type="Rhea" id="RHEA:27345"/>
        <dbReference type="ChEBI" id="CHEBI:15378"/>
        <dbReference type="ChEBI" id="CHEBI:15379"/>
        <dbReference type="ChEBI" id="CHEBI:15890"/>
        <dbReference type="ChEBI" id="CHEBI:16897"/>
        <dbReference type="ChEBI" id="CHEBI:57618"/>
        <dbReference type="ChEBI" id="CHEBI:140629"/>
        <dbReference type="EC" id="1.13.11.79"/>
    </reaction>
</comment>
<name>A0A1G6MJB4_9BRAD</name>
<accession>A0A1G6MJB4</accession>
<keyword evidence="8" id="KW-0520">NAD</keyword>
<keyword evidence="2" id="KW-0169">Cobalamin biosynthesis</keyword>
<dbReference type="PANTHER" id="PTHR23026">
    <property type="entry name" value="NADPH NITROREDUCTASE"/>
    <property type="match status" value="1"/>
</dbReference>
<dbReference type="FunFam" id="3.40.109.10:FF:000013">
    <property type="entry name" value="5,6-dimethylbenzimidazole synthase"/>
    <property type="match status" value="1"/>
</dbReference>
<comment type="subunit">
    <text evidence="1">Homooctamer.</text>
</comment>
<evidence type="ECO:0000256" key="10">
    <source>
        <dbReference type="ARBA" id="ARBA00061097"/>
    </source>
</evidence>
<evidence type="ECO:0000256" key="9">
    <source>
        <dbReference type="ARBA" id="ARBA00051314"/>
    </source>
</evidence>
<dbReference type="InterPro" id="IPR012825">
    <property type="entry name" value="BluB"/>
</dbReference>
<evidence type="ECO:0000256" key="11">
    <source>
        <dbReference type="ARBA" id="ARBA00066311"/>
    </source>
</evidence>
<dbReference type="AlphaFoldDB" id="A0A1G6MJB4"/>
<feature type="domain" description="Nitroreductase" evidence="13">
    <location>
        <begin position="30"/>
        <end position="194"/>
    </location>
</feature>
<protein>
    <recommendedName>
        <fullName evidence="12">5,6-dimethylbenzimidazole synthase</fullName>
        <ecNumber evidence="11">1.13.11.79</ecNumber>
    </recommendedName>
</protein>
<dbReference type="EMBL" id="FMZW01000003">
    <property type="protein sequence ID" value="SDC55384.1"/>
    <property type="molecule type" value="Genomic_DNA"/>
</dbReference>
<sequence length="222" mass="24984">MKSEIDPAKGPAMVSFDDTFRRQLHELFVWRRDVRRFRADPLPDGTIERLIEIACLSPSVGLSQPWRFVIVDDEARRRAVIDDFKACNADALRSYSGERATKYAALKLSGLEEAPGHLAVFAEKADRIGAGLGRATMPETSEYSVVAAICSMWLAARAEGIGIGWVSILNPDRIHGVLEIPDSWKFIGYLCIGYPQTECDRPELEQAKWESRRGPDEFTIRR</sequence>
<evidence type="ECO:0000256" key="12">
    <source>
        <dbReference type="ARBA" id="ARBA00068702"/>
    </source>
</evidence>
<keyword evidence="7" id="KW-0560">Oxidoreductase</keyword>
<comment type="similarity">
    <text evidence="10">Belongs to the BluB family.</text>
</comment>
<evidence type="ECO:0000256" key="2">
    <source>
        <dbReference type="ARBA" id="ARBA00022573"/>
    </source>
</evidence>
<evidence type="ECO:0000313" key="15">
    <source>
        <dbReference type="Proteomes" id="UP000199245"/>
    </source>
</evidence>
<proteinExistence type="inferred from homology"/>
<dbReference type="Proteomes" id="UP000199245">
    <property type="component" value="Unassembled WGS sequence"/>
</dbReference>
<keyword evidence="4" id="KW-0288">FMN</keyword>
<dbReference type="GO" id="GO:0009236">
    <property type="term" value="P:cobalamin biosynthetic process"/>
    <property type="evidence" value="ECO:0007669"/>
    <property type="project" value="UniProtKB-KW"/>
</dbReference>